<name>E1KSL1_9BACT</name>
<reference evidence="2 3" key="1">
    <citation type="submission" date="2010-08" db="EMBL/GenBank/DDBJ databases">
        <authorList>
            <person name="Durkin A.S."/>
            <person name="Madupu R."/>
            <person name="Torralba M."/>
            <person name="Gillis M."/>
            <person name="Methe B."/>
            <person name="Sutton G."/>
            <person name="Nelson K.E."/>
        </authorList>
    </citation>
    <scope>NUCLEOTIDE SEQUENCE [LARGE SCALE GENOMIC DNA]</scope>
    <source>
        <strain evidence="2 3">FB035-09AN</strain>
    </source>
</reference>
<evidence type="ECO:0000256" key="1">
    <source>
        <dbReference type="SAM" id="Phobius"/>
    </source>
</evidence>
<keyword evidence="1" id="KW-1133">Transmembrane helix</keyword>
<dbReference type="AlphaFoldDB" id="E1KSL1"/>
<sequence>MKKISTFAAMKNKRKITKNNFLIGFMIATAILALIRLIFPSIAGKTYSLKEEISTKYINKTLSSSSIFQEESNSIKINRQAYLPPLSYTNFYNRDGKERISRINSVADYDVSFPDSQHVQVAAALKYAVPAVENRIDAEKRIKELVYIGSNPFYEVKKLSNSVPYLVPRASILLQDIGRNFFDSLQVKNIPLNKLLVTSVLRTKEDIKNLQKHNGNATEKSCHLYGTTFDIAYNKYRAITRPVRDDTLKWVLSEVLNDMRKQGRCYIKYEKRQGCFHITIR</sequence>
<comment type="caution">
    <text evidence="2">The sequence shown here is derived from an EMBL/GenBank/DDBJ whole genome shotgun (WGS) entry which is preliminary data.</text>
</comment>
<dbReference type="EMBL" id="AEDO01000046">
    <property type="protein sequence ID" value="EFL45700.1"/>
    <property type="molecule type" value="Genomic_DNA"/>
</dbReference>
<dbReference type="eggNOG" id="ENOG502ZX6Q">
    <property type="taxonomic scope" value="Bacteria"/>
</dbReference>
<evidence type="ECO:0000313" key="2">
    <source>
        <dbReference type="EMBL" id="EFL45700.1"/>
    </source>
</evidence>
<dbReference type="InterPro" id="IPR043769">
    <property type="entry name" value="DUF5715"/>
</dbReference>
<organism evidence="2 3">
    <name type="scientific">Prevotella disiens FB035-09AN</name>
    <dbReference type="NCBI Taxonomy" id="866771"/>
    <lineage>
        <taxon>Bacteria</taxon>
        <taxon>Pseudomonadati</taxon>
        <taxon>Bacteroidota</taxon>
        <taxon>Bacteroidia</taxon>
        <taxon>Bacteroidales</taxon>
        <taxon>Prevotellaceae</taxon>
        <taxon>Prevotella</taxon>
    </lineage>
</organism>
<protein>
    <submittedName>
        <fullName evidence="2">Uncharacterized protein</fullName>
    </submittedName>
</protein>
<dbReference type="Proteomes" id="UP000003610">
    <property type="component" value="Unassembled WGS sequence"/>
</dbReference>
<keyword evidence="1" id="KW-0472">Membrane</keyword>
<evidence type="ECO:0000313" key="3">
    <source>
        <dbReference type="Proteomes" id="UP000003610"/>
    </source>
</evidence>
<accession>E1KSL1</accession>
<feature type="transmembrane region" description="Helical" evidence="1">
    <location>
        <begin position="21"/>
        <end position="39"/>
    </location>
</feature>
<gene>
    <name evidence="2" type="ORF">HMPREF9296_1672</name>
</gene>
<dbReference type="STRING" id="866771.HMPREF9296_1672"/>
<keyword evidence="1" id="KW-0812">Transmembrane</keyword>
<dbReference type="Pfam" id="PF18979">
    <property type="entry name" value="DUF5715"/>
    <property type="match status" value="1"/>
</dbReference>
<proteinExistence type="predicted"/>